<evidence type="ECO:0000313" key="9">
    <source>
        <dbReference type="Proteomes" id="UP000250242"/>
    </source>
</evidence>
<dbReference type="GO" id="GO:0031640">
    <property type="term" value="P:killing of cells of another organism"/>
    <property type="evidence" value="ECO:0007669"/>
    <property type="project" value="UniProtKB-KW"/>
</dbReference>
<dbReference type="PANTHER" id="PTHR38107">
    <property type="match status" value="1"/>
</dbReference>
<dbReference type="SUPFAM" id="SSF53955">
    <property type="entry name" value="Lysozyme-like"/>
    <property type="match status" value="1"/>
</dbReference>
<dbReference type="InterPro" id="IPR023346">
    <property type="entry name" value="Lysozyme-like_dom_sf"/>
</dbReference>
<dbReference type="Pfam" id="PF00959">
    <property type="entry name" value="Phage_lysozyme"/>
    <property type="match status" value="1"/>
</dbReference>
<keyword evidence="6 7" id="KW-0326">Glycosidase</keyword>
<evidence type="ECO:0000256" key="3">
    <source>
        <dbReference type="ARBA" id="ARBA00022638"/>
    </source>
</evidence>
<keyword evidence="2 7" id="KW-0929">Antimicrobial</keyword>
<comment type="catalytic activity">
    <reaction evidence="1 7">
        <text>Hydrolysis of (1-&gt;4)-beta-linkages between N-acetylmuramic acid and N-acetyl-D-glucosamine residues in a peptidoglycan and between N-acetyl-D-glucosamine residues in chitodextrins.</text>
        <dbReference type="EC" id="3.2.1.17"/>
    </reaction>
</comment>
<dbReference type="InterPro" id="IPR023347">
    <property type="entry name" value="Lysozyme_dom_sf"/>
</dbReference>
<dbReference type="PANTHER" id="PTHR38107:SF3">
    <property type="entry name" value="LYSOZYME RRRD-RELATED"/>
    <property type="match status" value="1"/>
</dbReference>
<accession>A0A2X1ULF4</accession>
<evidence type="ECO:0000256" key="7">
    <source>
        <dbReference type="RuleBase" id="RU003788"/>
    </source>
</evidence>
<comment type="similarity">
    <text evidence="7">Belongs to the glycosyl hydrolase 24 family.</text>
</comment>
<dbReference type="EC" id="3.2.1.17" evidence="7"/>
<keyword evidence="4 7" id="KW-0378">Hydrolase</keyword>
<dbReference type="AlphaFoldDB" id="A0A2X1ULF4"/>
<dbReference type="EMBL" id="UATH01000001">
    <property type="protein sequence ID" value="SPY08006.1"/>
    <property type="molecule type" value="Genomic_DNA"/>
</dbReference>
<dbReference type="InterPro" id="IPR051018">
    <property type="entry name" value="Bacteriophage_GH24"/>
</dbReference>
<evidence type="ECO:0000256" key="5">
    <source>
        <dbReference type="ARBA" id="ARBA00023200"/>
    </source>
</evidence>
<protein>
    <recommendedName>
        <fullName evidence="7">Lysozyme</fullName>
        <ecNumber evidence="7">3.2.1.17</ecNumber>
    </recommendedName>
</protein>
<dbReference type="GO" id="GO:0009253">
    <property type="term" value="P:peptidoglycan catabolic process"/>
    <property type="evidence" value="ECO:0007669"/>
    <property type="project" value="InterPro"/>
</dbReference>
<evidence type="ECO:0000313" key="8">
    <source>
        <dbReference type="EMBL" id="SPY08006.1"/>
    </source>
</evidence>
<dbReference type="GO" id="GO:0003796">
    <property type="term" value="F:lysozyme activity"/>
    <property type="evidence" value="ECO:0007669"/>
    <property type="project" value="UniProtKB-EC"/>
</dbReference>
<evidence type="ECO:0000256" key="4">
    <source>
        <dbReference type="ARBA" id="ARBA00022801"/>
    </source>
</evidence>
<dbReference type="GO" id="GO:0042742">
    <property type="term" value="P:defense response to bacterium"/>
    <property type="evidence" value="ECO:0007669"/>
    <property type="project" value="UniProtKB-KW"/>
</dbReference>
<sequence>MNTHLKVSEKGKALIKEFEGLRLNSYQDSVGVWTIGYGHTGTAKPNQTITEKQADELLDKDIVRFEESVKKAVKVPLTQNQFDALVSIVFNVGEGASHKSGIIRLKDGQPSTLLKRLNSGDYLGAALAFQSWKYAGGRVLRGLERRREAEFKLFMGK</sequence>
<keyword evidence="3 7" id="KW-0081">Bacteriolytic enzyme</keyword>
<evidence type="ECO:0000256" key="2">
    <source>
        <dbReference type="ARBA" id="ARBA00022529"/>
    </source>
</evidence>
<dbReference type="InterPro" id="IPR002196">
    <property type="entry name" value="Glyco_hydro_24"/>
</dbReference>
<name>A0A2X1ULF4_9BURK</name>
<gene>
    <name evidence="8" type="ORF">NCTC11009_01222</name>
</gene>
<keyword evidence="5" id="KW-1035">Host cytoplasm</keyword>
<dbReference type="CDD" id="cd00737">
    <property type="entry name" value="lyz_endolysin_autolysin"/>
    <property type="match status" value="1"/>
</dbReference>
<evidence type="ECO:0000256" key="6">
    <source>
        <dbReference type="ARBA" id="ARBA00023295"/>
    </source>
</evidence>
<organism evidence="8 9">
    <name type="scientific">Oligella urethralis</name>
    <dbReference type="NCBI Taxonomy" id="90245"/>
    <lineage>
        <taxon>Bacteria</taxon>
        <taxon>Pseudomonadati</taxon>
        <taxon>Pseudomonadota</taxon>
        <taxon>Betaproteobacteria</taxon>
        <taxon>Burkholderiales</taxon>
        <taxon>Alcaligenaceae</taxon>
        <taxon>Oligella</taxon>
    </lineage>
</organism>
<reference evidence="8 9" key="1">
    <citation type="submission" date="2018-06" db="EMBL/GenBank/DDBJ databases">
        <authorList>
            <consortium name="Pathogen Informatics"/>
            <person name="Doyle S."/>
        </authorList>
    </citation>
    <scope>NUCLEOTIDE SEQUENCE [LARGE SCALE GENOMIC DNA]</scope>
    <source>
        <strain evidence="8 9">NCTC11009</strain>
    </source>
</reference>
<proteinExistence type="inferred from homology"/>
<dbReference type="InterPro" id="IPR033907">
    <property type="entry name" value="Endolysin_autolysin"/>
</dbReference>
<dbReference type="Gene3D" id="1.10.530.40">
    <property type="match status" value="1"/>
</dbReference>
<evidence type="ECO:0000256" key="1">
    <source>
        <dbReference type="ARBA" id="ARBA00000632"/>
    </source>
</evidence>
<dbReference type="Proteomes" id="UP000250242">
    <property type="component" value="Unassembled WGS sequence"/>
</dbReference>
<dbReference type="InterPro" id="IPR034690">
    <property type="entry name" value="Endolysin_T4_type"/>
</dbReference>
<dbReference type="GO" id="GO:0016998">
    <property type="term" value="P:cell wall macromolecule catabolic process"/>
    <property type="evidence" value="ECO:0007669"/>
    <property type="project" value="InterPro"/>
</dbReference>
<dbReference type="HAMAP" id="MF_04110">
    <property type="entry name" value="ENDOLYSIN_T4"/>
    <property type="match status" value="1"/>
</dbReference>